<organism evidence="8 9">
    <name type="scientific">Alkalicoccus daliensis</name>
    <dbReference type="NCBI Taxonomy" id="745820"/>
    <lineage>
        <taxon>Bacteria</taxon>
        <taxon>Bacillati</taxon>
        <taxon>Bacillota</taxon>
        <taxon>Bacilli</taxon>
        <taxon>Bacillales</taxon>
        <taxon>Bacillaceae</taxon>
        <taxon>Alkalicoccus</taxon>
    </lineage>
</organism>
<evidence type="ECO:0000313" key="8">
    <source>
        <dbReference type="EMBL" id="SDN79116.1"/>
    </source>
</evidence>
<dbReference type="STRING" id="745820.SAMN04488053_103257"/>
<evidence type="ECO:0000256" key="4">
    <source>
        <dbReference type="ARBA" id="ARBA00022691"/>
    </source>
</evidence>
<evidence type="ECO:0000256" key="2">
    <source>
        <dbReference type="ARBA" id="ARBA00022603"/>
    </source>
</evidence>
<protein>
    <recommendedName>
        <fullName evidence="1">DNA (cytosine-5-)-methyltransferase</fullName>
        <ecNumber evidence="1">2.1.1.37</ecNumber>
    </recommendedName>
</protein>
<keyword evidence="5" id="KW-0680">Restriction system</keyword>
<dbReference type="GO" id="GO:0003677">
    <property type="term" value="F:DNA binding"/>
    <property type="evidence" value="ECO:0007669"/>
    <property type="project" value="TreeGrafter"/>
</dbReference>
<dbReference type="InterPro" id="IPR029063">
    <property type="entry name" value="SAM-dependent_MTases_sf"/>
</dbReference>
<evidence type="ECO:0000313" key="9">
    <source>
        <dbReference type="Proteomes" id="UP000198778"/>
    </source>
</evidence>
<dbReference type="AlphaFoldDB" id="A0A1H0E9Z5"/>
<dbReference type="Pfam" id="PF00145">
    <property type="entry name" value="DNA_methylase"/>
    <property type="match status" value="1"/>
</dbReference>
<evidence type="ECO:0000256" key="1">
    <source>
        <dbReference type="ARBA" id="ARBA00011975"/>
    </source>
</evidence>
<dbReference type="Proteomes" id="UP000198778">
    <property type="component" value="Unassembled WGS sequence"/>
</dbReference>
<dbReference type="OrthoDB" id="9813719at2"/>
<evidence type="ECO:0000256" key="6">
    <source>
        <dbReference type="PROSITE-ProRule" id="PRU01016"/>
    </source>
</evidence>
<keyword evidence="9" id="KW-1185">Reference proteome</keyword>
<name>A0A1H0E9Z5_9BACI</name>
<dbReference type="RefSeq" id="WP_090842293.1">
    <property type="nucleotide sequence ID" value="NZ_FNIL01000003.1"/>
</dbReference>
<reference evidence="9" key="1">
    <citation type="submission" date="2016-10" db="EMBL/GenBank/DDBJ databases">
        <authorList>
            <person name="Varghese N."/>
            <person name="Submissions S."/>
        </authorList>
    </citation>
    <scope>NUCLEOTIDE SEQUENCE [LARGE SCALE GENOMIC DNA]</scope>
    <source>
        <strain evidence="9">CGMCC 1.10369</strain>
    </source>
</reference>
<dbReference type="EMBL" id="FNIL01000003">
    <property type="protein sequence ID" value="SDN79116.1"/>
    <property type="molecule type" value="Genomic_DNA"/>
</dbReference>
<dbReference type="EC" id="2.1.1.37" evidence="1"/>
<dbReference type="PROSITE" id="PS00095">
    <property type="entry name" value="C5_MTASE_2"/>
    <property type="match status" value="1"/>
</dbReference>
<dbReference type="PRINTS" id="PR00105">
    <property type="entry name" value="C5METTRFRASE"/>
</dbReference>
<comment type="similarity">
    <text evidence="6 7">Belongs to the class I-like SAM-binding methyltransferase superfamily. C5-methyltransferase family.</text>
</comment>
<dbReference type="GO" id="GO:0009307">
    <property type="term" value="P:DNA restriction-modification system"/>
    <property type="evidence" value="ECO:0007669"/>
    <property type="project" value="UniProtKB-KW"/>
</dbReference>
<dbReference type="GO" id="GO:0032259">
    <property type="term" value="P:methylation"/>
    <property type="evidence" value="ECO:0007669"/>
    <property type="project" value="UniProtKB-KW"/>
</dbReference>
<keyword evidence="3 6" id="KW-0808">Transferase</keyword>
<dbReference type="PANTHER" id="PTHR10629:SF52">
    <property type="entry name" value="DNA (CYTOSINE-5)-METHYLTRANSFERASE 1"/>
    <property type="match status" value="1"/>
</dbReference>
<dbReference type="InterPro" id="IPR031303">
    <property type="entry name" value="C5_meth_CS"/>
</dbReference>
<keyword evidence="4 6" id="KW-0949">S-adenosyl-L-methionine</keyword>
<dbReference type="InterPro" id="IPR050390">
    <property type="entry name" value="C5-Methyltransferase"/>
</dbReference>
<proteinExistence type="inferred from homology"/>
<dbReference type="Gene3D" id="3.40.50.150">
    <property type="entry name" value="Vaccinia Virus protein VP39"/>
    <property type="match status" value="1"/>
</dbReference>
<dbReference type="GO" id="GO:0003886">
    <property type="term" value="F:DNA (cytosine-5-)-methyltransferase activity"/>
    <property type="evidence" value="ECO:0007669"/>
    <property type="project" value="UniProtKB-EC"/>
</dbReference>
<dbReference type="PANTHER" id="PTHR10629">
    <property type="entry name" value="CYTOSINE-SPECIFIC METHYLTRANSFERASE"/>
    <property type="match status" value="1"/>
</dbReference>
<feature type="active site" evidence="6">
    <location>
        <position position="96"/>
    </location>
</feature>
<keyword evidence="2 6" id="KW-0489">Methyltransferase</keyword>
<sequence length="472" mass="53576">MSKNCSDTSQKSRFQTIDLFSGCGGFSLGFQQAGLYISAGIDMNEQAATTASYNLHWKNGENKTHISGDVATHTKEDLLPELDLSNPFLVIGGPPCQAYSSIGKGKLKSLGEERAHTNDSRGMLYEAFINKVLEFNAELAVMENVVESVNYGGVNIPETVCRILEKSGYSARWTILNAADFGVPQLRERVFVTASRKYNVTKDILPFPTHQPPEGTLSRGSRRIKKFMENDYFLEPNSVENSKLPYWITAGEAISDMPTLKKSSADKYEFYPMNLNFPYSSEAQNEYQKLMRRKAQQNVVNGHAFRKTTRDFPIFERMKEGDNYLDAHAIAVNLFNDYCSAFGIDELRDKELYKKEKRKKVPPYSTLKFKDKWKKIDSTKPCHTLVAHLSTDTYSHIHPWEARGISVREAARMQSFPDDFFFQCGMSEAFKQIGNAVPPLLAKSLAESILTWYEKVNSENFNHNKKEAEQVK</sequence>
<dbReference type="NCBIfam" id="TIGR00675">
    <property type="entry name" value="dcm"/>
    <property type="match status" value="1"/>
</dbReference>
<dbReference type="Gene3D" id="3.90.120.10">
    <property type="entry name" value="DNA Methylase, subunit A, domain 2"/>
    <property type="match status" value="1"/>
</dbReference>
<evidence type="ECO:0000256" key="5">
    <source>
        <dbReference type="ARBA" id="ARBA00022747"/>
    </source>
</evidence>
<dbReference type="InterPro" id="IPR001525">
    <property type="entry name" value="C5_MeTfrase"/>
</dbReference>
<gene>
    <name evidence="8" type="ORF">SAMN04488053_103257</name>
</gene>
<evidence type="ECO:0000256" key="7">
    <source>
        <dbReference type="RuleBase" id="RU000416"/>
    </source>
</evidence>
<dbReference type="SUPFAM" id="SSF53335">
    <property type="entry name" value="S-adenosyl-L-methionine-dependent methyltransferases"/>
    <property type="match status" value="1"/>
</dbReference>
<evidence type="ECO:0000256" key="3">
    <source>
        <dbReference type="ARBA" id="ARBA00022679"/>
    </source>
</evidence>
<dbReference type="PROSITE" id="PS51679">
    <property type="entry name" value="SAM_MT_C5"/>
    <property type="match status" value="1"/>
</dbReference>
<dbReference type="GO" id="GO:0044027">
    <property type="term" value="P:negative regulation of gene expression via chromosomal CpG island methylation"/>
    <property type="evidence" value="ECO:0007669"/>
    <property type="project" value="TreeGrafter"/>
</dbReference>
<accession>A0A1H0E9Z5</accession>